<keyword evidence="4 10" id="KW-0812">Transmembrane</keyword>
<comment type="similarity">
    <text evidence="10 11">Belongs to the TonB-dependent receptor family.</text>
</comment>
<keyword evidence="3 10" id="KW-1134">Transmembrane beta strand</keyword>
<keyword evidence="2 10" id="KW-0813">Transport</keyword>
<evidence type="ECO:0000256" key="1">
    <source>
        <dbReference type="ARBA" id="ARBA00004571"/>
    </source>
</evidence>
<evidence type="ECO:0000256" key="7">
    <source>
        <dbReference type="ARBA" id="ARBA00023077"/>
    </source>
</evidence>
<dbReference type="EMBL" id="JBHSGG010000024">
    <property type="protein sequence ID" value="MFC4728256.1"/>
    <property type="molecule type" value="Genomic_DNA"/>
</dbReference>
<organism evidence="15 16">
    <name type="scientific">Coralloluteibacterium thermophilum</name>
    <dbReference type="NCBI Taxonomy" id="2707049"/>
    <lineage>
        <taxon>Bacteria</taxon>
        <taxon>Pseudomonadati</taxon>
        <taxon>Pseudomonadota</taxon>
        <taxon>Gammaproteobacteria</taxon>
        <taxon>Lysobacterales</taxon>
        <taxon>Lysobacteraceae</taxon>
        <taxon>Coralloluteibacterium</taxon>
    </lineage>
</organism>
<evidence type="ECO:0000256" key="8">
    <source>
        <dbReference type="ARBA" id="ARBA00023136"/>
    </source>
</evidence>
<dbReference type="PANTHER" id="PTHR30069:SF53">
    <property type="entry name" value="COLICIN I RECEPTOR-RELATED"/>
    <property type="match status" value="1"/>
</dbReference>
<feature type="signal peptide" evidence="12">
    <location>
        <begin position="1"/>
        <end position="26"/>
    </location>
</feature>
<dbReference type="Proteomes" id="UP001595892">
    <property type="component" value="Unassembled WGS sequence"/>
</dbReference>
<dbReference type="Pfam" id="PF00593">
    <property type="entry name" value="TonB_dep_Rec_b-barrel"/>
    <property type="match status" value="1"/>
</dbReference>
<dbReference type="InterPro" id="IPR000531">
    <property type="entry name" value="Beta-barrel_TonB"/>
</dbReference>
<evidence type="ECO:0000313" key="16">
    <source>
        <dbReference type="Proteomes" id="UP001595892"/>
    </source>
</evidence>
<dbReference type="PROSITE" id="PS52016">
    <property type="entry name" value="TONB_DEPENDENT_REC_3"/>
    <property type="match status" value="1"/>
</dbReference>
<evidence type="ECO:0000256" key="11">
    <source>
        <dbReference type="RuleBase" id="RU003357"/>
    </source>
</evidence>
<keyword evidence="7 11" id="KW-0798">TonB box</keyword>
<keyword evidence="5 12" id="KW-0732">Signal</keyword>
<reference evidence="16" key="1">
    <citation type="journal article" date="2019" name="Int. J. Syst. Evol. Microbiol.">
        <title>The Global Catalogue of Microorganisms (GCM) 10K type strain sequencing project: providing services to taxonomists for standard genome sequencing and annotation.</title>
        <authorList>
            <consortium name="The Broad Institute Genomics Platform"/>
            <consortium name="The Broad Institute Genome Sequencing Center for Infectious Disease"/>
            <person name="Wu L."/>
            <person name="Ma J."/>
        </authorList>
    </citation>
    <scope>NUCLEOTIDE SEQUENCE [LARGE SCALE GENOMIC DNA]</scope>
    <source>
        <strain evidence="16">CGMCC 1.13574</strain>
    </source>
</reference>
<evidence type="ECO:0000256" key="4">
    <source>
        <dbReference type="ARBA" id="ARBA00022692"/>
    </source>
</evidence>
<evidence type="ECO:0000259" key="13">
    <source>
        <dbReference type="Pfam" id="PF00593"/>
    </source>
</evidence>
<sequence length="650" mass="70488">MPLSLPRRAPLALALLSVCLSSTAAAEPLAPRTLPEIVVTATATERPVEGVPASVTVITREELERRPIEDLTDALRGTPGVSLTGIGFGRRGVRLRGMSSDDTLTLVDGRRITPSGGAIAHSDFDMGWVPVEAIERIEVVRGPMSSLYGSEALGGVVNVITRSATDAWRGSVTAGGSVRDDGRGGETHQIGAYAGGPLIPGVLGLTVHAEDRRRAETPDAADPLVSAQEGRAARSGRIGLRWTPSAAQRVDLDVMESREDRWRDALQAGGAPYHYRYADDIERRQVALSHQGGWQWGDTLLRAYRTDLDRVNARSRGTPTGAQHLREDTVDGHASLRLGAAHRVSLGGEWRREQLDDPTVNAAGHAAIVHRALFLQDEIELTPTLSGVVGARIDDHEDFGIHRSPRAYLVQQLGAGWTLKGGYGRGFKAPSLKQLSPGYRATGGGGMFTIVGNPDLAPETNATWEFGTEYRHGDWSLQATAFQNTLHDLVQTLCVSDCGIRGREQRTYVNVDEARIRGLELAVGVPLAETLRLDANYTRLHTLDRANDRPLAERPRHGGALGLSWAPADRFDARLRGEYVGSQVQYSGANTVGLPAYLLWSADLRYRFSPWLSLRAGVENITDEQRGEEAAIHPYPESGRSYSLGLTVSF</sequence>
<dbReference type="Gene3D" id="2.40.170.20">
    <property type="entry name" value="TonB-dependent receptor, beta-barrel domain"/>
    <property type="match status" value="1"/>
</dbReference>
<dbReference type="Pfam" id="PF07715">
    <property type="entry name" value="Plug"/>
    <property type="match status" value="1"/>
</dbReference>
<keyword evidence="8 10" id="KW-0472">Membrane</keyword>
<evidence type="ECO:0000256" key="9">
    <source>
        <dbReference type="ARBA" id="ARBA00023237"/>
    </source>
</evidence>
<dbReference type="Gene3D" id="2.170.130.10">
    <property type="entry name" value="TonB-dependent receptor, plug domain"/>
    <property type="match status" value="1"/>
</dbReference>
<name>A0ABV9NJQ7_9GAMM</name>
<feature type="domain" description="TonB-dependent receptor-like beta-barrel" evidence="13">
    <location>
        <begin position="268"/>
        <end position="621"/>
    </location>
</feature>
<evidence type="ECO:0000313" key="15">
    <source>
        <dbReference type="EMBL" id="MFC4728256.1"/>
    </source>
</evidence>
<evidence type="ECO:0000256" key="10">
    <source>
        <dbReference type="PROSITE-ProRule" id="PRU01360"/>
    </source>
</evidence>
<keyword evidence="9 10" id="KW-0998">Cell outer membrane</keyword>
<comment type="subcellular location">
    <subcellularLocation>
        <location evidence="1 10">Cell outer membrane</location>
        <topology evidence="1 10">Multi-pass membrane protein</topology>
    </subcellularLocation>
</comment>
<accession>A0ABV9NJQ7</accession>
<evidence type="ECO:0000256" key="2">
    <source>
        <dbReference type="ARBA" id="ARBA00022448"/>
    </source>
</evidence>
<dbReference type="CDD" id="cd01347">
    <property type="entry name" value="ligand_gated_channel"/>
    <property type="match status" value="1"/>
</dbReference>
<keyword evidence="16" id="KW-1185">Reference proteome</keyword>
<keyword evidence="15" id="KW-0675">Receptor</keyword>
<dbReference type="InterPro" id="IPR012910">
    <property type="entry name" value="Plug_dom"/>
</dbReference>
<dbReference type="InterPro" id="IPR037066">
    <property type="entry name" value="Plug_dom_sf"/>
</dbReference>
<comment type="caution">
    <text evidence="15">The sequence shown here is derived from an EMBL/GenBank/DDBJ whole genome shotgun (WGS) entry which is preliminary data.</text>
</comment>
<feature type="chain" id="PRO_5047539723" evidence="12">
    <location>
        <begin position="27"/>
        <end position="650"/>
    </location>
</feature>
<keyword evidence="6" id="KW-0406">Ion transport</keyword>
<dbReference type="InterPro" id="IPR036942">
    <property type="entry name" value="Beta-barrel_TonB_sf"/>
</dbReference>
<feature type="domain" description="TonB-dependent receptor plug" evidence="14">
    <location>
        <begin position="49"/>
        <end position="156"/>
    </location>
</feature>
<evidence type="ECO:0000256" key="12">
    <source>
        <dbReference type="SAM" id="SignalP"/>
    </source>
</evidence>
<evidence type="ECO:0000256" key="6">
    <source>
        <dbReference type="ARBA" id="ARBA00023065"/>
    </source>
</evidence>
<proteinExistence type="inferred from homology"/>
<gene>
    <name evidence="15" type="ORF">ACFO3Q_08750</name>
</gene>
<dbReference type="RefSeq" id="WP_377004284.1">
    <property type="nucleotide sequence ID" value="NZ_JBHSGG010000024.1"/>
</dbReference>
<dbReference type="PANTHER" id="PTHR30069">
    <property type="entry name" value="TONB-DEPENDENT OUTER MEMBRANE RECEPTOR"/>
    <property type="match status" value="1"/>
</dbReference>
<dbReference type="InterPro" id="IPR039426">
    <property type="entry name" value="TonB-dep_rcpt-like"/>
</dbReference>
<evidence type="ECO:0000259" key="14">
    <source>
        <dbReference type="Pfam" id="PF07715"/>
    </source>
</evidence>
<dbReference type="SUPFAM" id="SSF56935">
    <property type="entry name" value="Porins"/>
    <property type="match status" value="1"/>
</dbReference>
<protein>
    <submittedName>
        <fullName evidence="15">TonB-dependent receptor domain-containing protein</fullName>
    </submittedName>
</protein>
<evidence type="ECO:0000256" key="3">
    <source>
        <dbReference type="ARBA" id="ARBA00022452"/>
    </source>
</evidence>
<evidence type="ECO:0000256" key="5">
    <source>
        <dbReference type="ARBA" id="ARBA00022729"/>
    </source>
</evidence>